<dbReference type="PANTHER" id="PTHR43615">
    <property type="entry name" value="PHOSPHOENOLPYRUVATE SYNTHASE-RELATED"/>
    <property type="match status" value="1"/>
</dbReference>
<dbReference type="SUPFAM" id="SSF56059">
    <property type="entry name" value="Glutathione synthetase ATP-binding domain-like"/>
    <property type="match status" value="1"/>
</dbReference>
<dbReference type="PANTHER" id="PTHR43615:SF1">
    <property type="entry name" value="PPDK_N DOMAIN-CONTAINING PROTEIN"/>
    <property type="match status" value="1"/>
</dbReference>
<dbReference type="Gene3D" id="3.30.470.20">
    <property type="entry name" value="ATP-grasp fold, B domain"/>
    <property type="match status" value="1"/>
</dbReference>
<dbReference type="Pfam" id="PF01326">
    <property type="entry name" value="PPDK_N"/>
    <property type="match status" value="1"/>
</dbReference>
<dbReference type="InterPro" id="IPR013815">
    <property type="entry name" value="ATP_grasp_subdomain_1"/>
</dbReference>
<dbReference type="Gene3D" id="3.50.30.10">
    <property type="entry name" value="Phosphohistidine domain"/>
    <property type="match status" value="1"/>
</dbReference>
<evidence type="ECO:0000259" key="1">
    <source>
        <dbReference type="Pfam" id="PF00391"/>
    </source>
</evidence>
<evidence type="ECO:0000313" key="4">
    <source>
        <dbReference type="Proteomes" id="UP000664277"/>
    </source>
</evidence>
<evidence type="ECO:0000313" key="3">
    <source>
        <dbReference type="EMBL" id="MBN8662141.1"/>
    </source>
</evidence>
<dbReference type="Pfam" id="PF00391">
    <property type="entry name" value="PEP-utilizers"/>
    <property type="match status" value="1"/>
</dbReference>
<dbReference type="Gene3D" id="3.30.1490.20">
    <property type="entry name" value="ATP-grasp fold, A domain"/>
    <property type="match status" value="1"/>
</dbReference>
<dbReference type="InterPro" id="IPR036637">
    <property type="entry name" value="Phosphohistidine_dom_sf"/>
</dbReference>
<dbReference type="GO" id="GO:0005524">
    <property type="term" value="F:ATP binding"/>
    <property type="evidence" value="ECO:0007669"/>
    <property type="project" value="InterPro"/>
</dbReference>
<accession>A0A8J7PEV1</accession>
<dbReference type="InterPro" id="IPR051549">
    <property type="entry name" value="PEP_Utilizing_Enz"/>
</dbReference>
<dbReference type="InterPro" id="IPR002192">
    <property type="entry name" value="PPDK_AMP/ATP-bd"/>
</dbReference>
<sequence>MKARKDKFRSGENALGSKGKSLSMLAALAAGAKELHPLRMAPYSVPPFVVVTADYKELEEFLSNYSNEKFAVRSSAIDEDRADASFAGQYDSFLAVKKEDVVDHIAKVRLSYKSSRSAAYKKYINEEENESCKTTAEVLEAPVIVQVMVEASYAGVAFSSHPLYQGQPVLSMTPGLADRLVSGAIDGQTVISARDLPLGFKSAWYRKILHALKLIESKTGAVDIEWCLDKSGRLFIVQARPITVKPLSITVFDASNIQESYPGKTSPLTFSFAQEAYREVYKSFALFMGVPAKKVEASKIFDTMIGYHQGKIYYNLASWYELVSMLPFYRTNKDFMEAMMGLKAQLRKELERELAAKPQPSLSEKFNSIFSFGKMILAYLTLDQAVGKFEKRLESALTIDREKIKRMDLIELKNVYTTLEENLLKHWQTPVVNDFYTMIFSGVCTRLFERHSLLDSMPAYLKADIAVVSAEPPRRLNNLALAIKNKDEFCRLVKLEHFSKALSLLKAEPLAWRQYQNYLRRFGDRNLSELKLETPNQEDCPAVLLGTVAALCRKPMAELGEKRDSEQAPLGKEAPHLLRILAHRTAVLIARRENLRFARTRVFGLVRLIFKCAGERLYQAKLIDSAEDVFYLRHDEIFAAAGGTNLSSLRALVQVRKQEWLTYPEQSPLRVSFVGLVQANQTIKEDLCQAKTEESDCYRGKAASSGIYRGRVRVIKDPHQEKLEAGDVLVAERTDPGWIMHFSLAGALVVSHGSILSHTAIVAREMKIPCVVALVGAENLLKNGDLVEVNGFAGTVKILESNDEVGHEKSKMSV</sequence>
<gene>
    <name evidence="3" type="ORF">J0M35_17365</name>
</gene>
<name>A0A8J7PEV1_9BACT</name>
<dbReference type="EMBL" id="JAFLCK010000031">
    <property type="protein sequence ID" value="MBN8662141.1"/>
    <property type="molecule type" value="Genomic_DNA"/>
</dbReference>
<protein>
    <recommendedName>
        <fullName evidence="5">Phosphoenolpyruvate synthase</fullName>
    </recommendedName>
</protein>
<feature type="domain" description="PEP-utilising enzyme mobile" evidence="1">
    <location>
        <begin position="724"/>
        <end position="794"/>
    </location>
</feature>
<dbReference type="Proteomes" id="UP000664277">
    <property type="component" value="Unassembled WGS sequence"/>
</dbReference>
<evidence type="ECO:0000259" key="2">
    <source>
        <dbReference type="Pfam" id="PF01326"/>
    </source>
</evidence>
<organism evidence="3 4">
    <name type="scientific">Candidatus Obscuribacter phosphatis</name>
    <dbReference type="NCBI Taxonomy" id="1906157"/>
    <lineage>
        <taxon>Bacteria</taxon>
        <taxon>Bacillati</taxon>
        <taxon>Candidatus Melainabacteria</taxon>
        <taxon>Candidatus Obscuribacterales</taxon>
        <taxon>Candidatus Obscuribacteraceae</taxon>
        <taxon>Candidatus Obscuribacter</taxon>
    </lineage>
</organism>
<reference evidence="3" key="1">
    <citation type="submission" date="2021-02" db="EMBL/GenBank/DDBJ databases">
        <title>Genome-Resolved Metagenomics of a Microbial Community Performing Photosynthetic Biological Nutrient Removal.</title>
        <authorList>
            <person name="Mcdaniel E.A."/>
        </authorList>
    </citation>
    <scope>NUCLEOTIDE SEQUENCE</scope>
    <source>
        <strain evidence="3">UWPOB_OBS1</strain>
    </source>
</reference>
<comment type="caution">
    <text evidence="3">The sequence shown here is derived from an EMBL/GenBank/DDBJ whole genome shotgun (WGS) entry which is preliminary data.</text>
</comment>
<dbReference type="InterPro" id="IPR008279">
    <property type="entry name" value="PEP-util_enz_mobile_dom"/>
</dbReference>
<feature type="domain" description="Pyruvate phosphate dikinase AMP/ATP-binding" evidence="2">
    <location>
        <begin position="55"/>
        <end position="193"/>
    </location>
</feature>
<dbReference type="GO" id="GO:0016301">
    <property type="term" value="F:kinase activity"/>
    <property type="evidence" value="ECO:0007669"/>
    <property type="project" value="InterPro"/>
</dbReference>
<dbReference type="SUPFAM" id="SSF52009">
    <property type="entry name" value="Phosphohistidine domain"/>
    <property type="match status" value="1"/>
</dbReference>
<evidence type="ECO:0008006" key="5">
    <source>
        <dbReference type="Google" id="ProtNLM"/>
    </source>
</evidence>
<proteinExistence type="predicted"/>
<dbReference type="AlphaFoldDB" id="A0A8J7PEV1"/>